<feature type="region of interest" description="Disordered" evidence="1">
    <location>
        <begin position="1"/>
        <end position="28"/>
    </location>
</feature>
<evidence type="ECO:0000256" key="1">
    <source>
        <dbReference type="SAM" id="MobiDB-lite"/>
    </source>
</evidence>
<evidence type="ECO:0000313" key="3">
    <source>
        <dbReference type="Proteomes" id="UP000626109"/>
    </source>
</evidence>
<reference evidence="2" key="1">
    <citation type="submission" date="2021-02" db="EMBL/GenBank/DDBJ databases">
        <authorList>
            <person name="Dougan E. K."/>
            <person name="Rhodes N."/>
            <person name="Thang M."/>
            <person name="Chan C."/>
        </authorList>
    </citation>
    <scope>NUCLEOTIDE SEQUENCE</scope>
</reference>
<dbReference type="AlphaFoldDB" id="A0A813ID12"/>
<organism evidence="2 3">
    <name type="scientific">Polarella glacialis</name>
    <name type="common">Dinoflagellate</name>
    <dbReference type="NCBI Taxonomy" id="89957"/>
    <lineage>
        <taxon>Eukaryota</taxon>
        <taxon>Sar</taxon>
        <taxon>Alveolata</taxon>
        <taxon>Dinophyceae</taxon>
        <taxon>Suessiales</taxon>
        <taxon>Suessiaceae</taxon>
        <taxon>Polarella</taxon>
    </lineage>
</organism>
<protein>
    <submittedName>
        <fullName evidence="2">Uncharacterized protein</fullName>
    </submittedName>
</protein>
<name>A0A813ID12_POLGL</name>
<feature type="compositionally biased region" description="Polar residues" evidence="1">
    <location>
        <begin position="68"/>
        <end position="89"/>
    </location>
</feature>
<dbReference type="Proteomes" id="UP000626109">
    <property type="component" value="Unassembled WGS sequence"/>
</dbReference>
<sequence length="100" mass="10301">CFMAMVASRIRPPPPSYAPPAPPQSADSEAVAARAKEALQAALKRGNKASADEMQLKIAQVMAAARQRTGTSAPAGTDGNTTAKLSSAKPSDPLARRVAE</sequence>
<accession>A0A813ID12</accession>
<proteinExistence type="predicted"/>
<feature type="non-terminal residue" evidence="2">
    <location>
        <position position="1"/>
    </location>
</feature>
<comment type="caution">
    <text evidence="2">The sequence shown here is derived from an EMBL/GenBank/DDBJ whole genome shotgun (WGS) entry which is preliminary data.</text>
</comment>
<gene>
    <name evidence="2" type="ORF">PGLA2088_LOCUS7145</name>
</gene>
<feature type="non-terminal residue" evidence="2">
    <location>
        <position position="100"/>
    </location>
</feature>
<feature type="compositionally biased region" description="Pro residues" evidence="1">
    <location>
        <begin position="11"/>
        <end position="23"/>
    </location>
</feature>
<evidence type="ECO:0000313" key="2">
    <source>
        <dbReference type="EMBL" id="CAE8649122.1"/>
    </source>
</evidence>
<dbReference type="EMBL" id="CAJNNW010007255">
    <property type="protein sequence ID" value="CAE8649122.1"/>
    <property type="molecule type" value="Genomic_DNA"/>
</dbReference>
<feature type="region of interest" description="Disordered" evidence="1">
    <location>
        <begin position="66"/>
        <end position="100"/>
    </location>
</feature>